<name>A0ABQ8P703_9CRYT</name>
<comment type="caution">
    <text evidence="1">The sequence shown here is derived from an EMBL/GenBank/DDBJ whole genome shotgun (WGS) entry which is preliminary data.</text>
</comment>
<reference evidence="1" key="1">
    <citation type="submission" date="2022-10" db="EMBL/GenBank/DDBJ databases">
        <title>Adaptive evolution leads to modifications in subtelomeric GC content in a zoonotic Cryptosporidium species.</title>
        <authorList>
            <person name="Li J."/>
            <person name="Feng Y."/>
            <person name="Xiao L."/>
        </authorList>
    </citation>
    <scope>NUCLEOTIDE SEQUENCE</scope>
    <source>
        <strain evidence="1">25894</strain>
    </source>
</reference>
<sequence length="192" mass="21960">MNIEFSRESYERILSQSMKYPMSCVDGALIGFLSEQNTLIVADSFPLTHGPKLPHIITIGMQYAQGYCDILNRSNSSTRYEIIGFYSTYHYDRHSGSDDTKLYFNLISEKLLADNSESIHVTVHDRDTLSGDCLNVRLIRNKQLLNYKIVNSAGPNMNKLIRNLEYYNINDIEDHLSNPKLEVMGNSLLGRK</sequence>
<accession>A0ABQ8P703</accession>
<dbReference type="EMBL" id="JAPCXB010000068">
    <property type="protein sequence ID" value="KAJ1610693.1"/>
    <property type="molecule type" value="Genomic_DNA"/>
</dbReference>
<organism evidence="1 2">
    <name type="scientific">Cryptosporidium canis</name>
    <dbReference type="NCBI Taxonomy" id="195482"/>
    <lineage>
        <taxon>Eukaryota</taxon>
        <taxon>Sar</taxon>
        <taxon>Alveolata</taxon>
        <taxon>Apicomplexa</taxon>
        <taxon>Conoidasida</taxon>
        <taxon>Coccidia</taxon>
        <taxon>Eucoccidiorida</taxon>
        <taxon>Eimeriorina</taxon>
        <taxon>Cryptosporidiidae</taxon>
        <taxon>Cryptosporidium</taxon>
    </lineage>
</organism>
<dbReference type="InterPro" id="IPR005366">
    <property type="entry name" value="EMC8/9"/>
</dbReference>
<evidence type="ECO:0000313" key="2">
    <source>
        <dbReference type="Proteomes" id="UP001071777"/>
    </source>
</evidence>
<gene>
    <name evidence="1" type="ORF">OJ252_1814</name>
</gene>
<evidence type="ECO:0000313" key="1">
    <source>
        <dbReference type="EMBL" id="KAJ1610693.1"/>
    </source>
</evidence>
<dbReference type="Proteomes" id="UP001071777">
    <property type="component" value="Unassembled WGS sequence"/>
</dbReference>
<protein>
    <submittedName>
        <fullName evidence="1">JAB domain-containing protein</fullName>
    </submittedName>
</protein>
<proteinExistence type="predicted"/>
<keyword evidence="2" id="KW-1185">Reference proteome</keyword>
<dbReference type="Pfam" id="PF03665">
    <property type="entry name" value="UPF0172"/>
    <property type="match status" value="1"/>
</dbReference>